<gene>
    <name evidence="1" type="ORF">FQV37_530</name>
</gene>
<proteinExistence type="predicted"/>
<evidence type="ECO:0000313" key="1">
    <source>
        <dbReference type="EMBL" id="KAF0568774.1"/>
    </source>
</evidence>
<accession>A0A6N7BYR6</accession>
<protein>
    <submittedName>
        <fullName evidence="1">Uncharacterized protein</fullName>
    </submittedName>
</protein>
<organism evidence="1 2">
    <name type="scientific">Psychrobacter nivimaris</name>
    <dbReference type="NCBI Taxonomy" id="281738"/>
    <lineage>
        <taxon>Bacteria</taxon>
        <taxon>Pseudomonadati</taxon>
        <taxon>Pseudomonadota</taxon>
        <taxon>Gammaproteobacteria</taxon>
        <taxon>Moraxellales</taxon>
        <taxon>Moraxellaceae</taxon>
        <taxon>Psychrobacter</taxon>
    </lineage>
</organism>
<dbReference type="RefSeq" id="WP_160021825.1">
    <property type="nucleotide sequence ID" value="NZ_VZIZ01000015.1"/>
</dbReference>
<name>A0A6N7BYR6_9GAMM</name>
<evidence type="ECO:0000313" key="2">
    <source>
        <dbReference type="Proteomes" id="UP000471465"/>
    </source>
</evidence>
<reference evidence="1 2" key="1">
    <citation type="submission" date="2019-09" db="EMBL/GenBank/DDBJ databases">
        <title>Draft genome sequence of Psychrobacter nivimaris LAMA 639, in search for biotechnological relevant genes.</title>
        <authorList>
            <person name="Lima A.O.S."/>
            <person name="Staloch B.E.K."/>
            <person name="Freitas R.C."/>
            <person name="Niero H."/>
            <person name="Silva M.A.C."/>
        </authorList>
    </citation>
    <scope>NUCLEOTIDE SEQUENCE [LARGE SCALE GENOMIC DNA]</scope>
    <source>
        <strain evidence="1 2">LAMA 639</strain>
    </source>
</reference>
<keyword evidence="2" id="KW-1185">Reference proteome</keyword>
<dbReference type="EMBL" id="VZIZ01000015">
    <property type="protein sequence ID" value="KAF0568774.1"/>
    <property type="molecule type" value="Genomic_DNA"/>
</dbReference>
<dbReference type="AlphaFoldDB" id="A0A6N7BYR6"/>
<comment type="caution">
    <text evidence="1">The sequence shown here is derived from an EMBL/GenBank/DDBJ whole genome shotgun (WGS) entry which is preliminary data.</text>
</comment>
<dbReference type="Proteomes" id="UP000471465">
    <property type="component" value="Unassembled WGS sequence"/>
</dbReference>
<sequence length="530" mass="59685">MKTVHHTIAQCMPFKTKNNLLVTSAFLTGALLLTGCQSTSLGQSNTAAVKQAPSIAKKTLETALQKQRRQSFSYHSNLEIGNNQQFTDADTNTSTEKMAASDYVDEHCEETHDQAYAALILQAEQQNKDILAVDYDTKRDSIRQSYFECVAAYHAWDDHQYDSDVKVAPDYQALFDNYEDKQRPLDVKKAQLLDEYLLKPLSIDSQGIYQPMAGKATMLASAQYQARNHHSSINQPIYMDFKNGDIYLWADNFAILNSELLDDKLGTKWQNKWLKIAIDDGTLPKGFGGEVIKSHFAALDATYDAAPVSQFNYVAPNSLASLSPKLPAHQLSAMLPSDQIIRRVQSFGDYQASQQKYMQIFYDRISEKYPELVQEPEPMTAFESIQNPKAFTSKSIVQKILAMIEDQMNEEATTGEAVANTEVQELYGFDKSGQLKWEHLRRQLDNTSEANSNKGMRIDVLQQYSAISTKDLAFPNLPSNVQMPNASNSIDLRKYAPELLQYYQDGNGTAVGKMVFNMLPMVRERIGSVE</sequence>